<evidence type="ECO:0000256" key="2">
    <source>
        <dbReference type="ARBA" id="ARBA00022448"/>
    </source>
</evidence>
<gene>
    <name evidence="10" type="ORF">WJX81_000724</name>
</gene>
<dbReference type="GO" id="GO:0005789">
    <property type="term" value="C:endoplasmic reticulum membrane"/>
    <property type="evidence" value="ECO:0007669"/>
    <property type="project" value="TreeGrafter"/>
</dbReference>
<keyword evidence="6 8" id="KW-0472">Membrane</keyword>
<dbReference type="Pfam" id="PF08571">
    <property type="entry name" value="Yos1"/>
    <property type="match status" value="1"/>
</dbReference>
<evidence type="ECO:0000256" key="3">
    <source>
        <dbReference type="ARBA" id="ARBA00022692"/>
    </source>
</evidence>
<feature type="transmembrane region" description="Helical" evidence="8">
    <location>
        <begin position="63"/>
        <end position="82"/>
    </location>
</feature>
<dbReference type="EMBL" id="JALJOU010000050">
    <property type="protein sequence ID" value="KAK9830579.1"/>
    <property type="molecule type" value="Genomic_DNA"/>
</dbReference>
<feature type="signal peptide" evidence="9">
    <location>
        <begin position="1"/>
        <end position="19"/>
    </location>
</feature>
<evidence type="ECO:0000256" key="7">
    <source>
        <dbReference type="ARBA" id="ARBA00024203"/>
    </source>
</evidence>
<evidence type="ECO:0000313" key="11">
    <source>
        <dbReference type="Proteomes" id="UP001445335"/>
    </source>
</evidence>
<dbReference type="GO" id="GO:0000139">
    <property type="term" value="C:Golgi membrane"/>
    <property type="evidence" value="ECO:0007669"/>
    <property type="project" value="TreeGrafter"/>
</dbReference>
<evidence type="ECO:0000256" key="9">
    <source>
        <dbReference type="SAM" id="SignalP"/>
    </source>
</evidence>
<evidence type="ECO:0000256" key="4">
    <source>
        <dbReference type="ARBA" id="ARBA00022927"/>
    </source>
</evidence>
<comment type="caution">
    <text evidence="10">The sequence shown here is derived from an EMBL/GenBank/DDBJ whole genome shotgun (WGS) entry which is preliminary data.</text>
</comment>
<feature type="chain" id="PRO_5043475158" description="Yos1-like protein" evidence="9">
    <location>
        <begin position="20"/>
        <end position="83"/>
    </location>
</feature>
<evidence type="ECO:0000256" key="8">
    <source>
        <dbReference type="SAM" id="Phobius"/>
    </source>
</evidence>
<dbReference type="GO" id="GO:0015031">
    <property type="term" value="P:protein transport"/>
    <property type="evidence" value="ECO:0007669"/>
    <property type="project" value="UniProtKB-KW"/>
</dbReference>
<comment type="similarity">
    <text evidence="7">Belongs to the YOS1 family.</text>
</comment>
<keyword evidence="11" id="KW-1185">Reference proteome</keyword>
<evidence type="ECO:0000313" key="10">
    <source>
        <dbReference type="EMBL" id="KAK9830579.1"/>
    </source>
</evidence>
<proteinExistence type="inferred from homology"/>
<dbReference type="Proteomes" id="UP001445335">
    <property type="component" value="Unassembled WGS sequence"/>
</dbReference>
<keyword evidence="2" id="KW-0813">Transport</keyword>
<comment type="subcellular location">
    <subcellularLocation>
        <location evidence="1">Membrane</location>
    </subcellularLocation>
</comment>
<dbReference type="InterPro" id="IPR013880">
    <property type="entry name" value="Yos1"/>
</dbReference>
<keyword evidence="5 8" id="KW-1133">Transmembrane helix</keyword>
<evidence type="ECO:0000256" key="1">
    <source>
        <dbReference type="ARBA" id="ARBA00004370"/>
    </source>
</evidence>
<evidence type="ECO:0000256" key="5">
    <source>
        <dbReference type="ARBA" id="ARBA00022989"/>
    </source>
</evidence>
<keyword evidence="3 8" id="KW-0812">Transmembrane</keyword>
<keyword evidence="9" id="KW-0732">Signal</keyword>
<protein>
    <recommendedName>
        <fullName evidence="12">Yos1-like protein</fullName>
    </recommendedName>
</protein>
<dbReference type="PANTHER" id="PTHR15858">
    <property type="entry name" value="IMMEDIATE EARLY RESPONSE 3-INTERACTING PROTEIN 1"/>
    <property type="match status" value="1"/>
</dbReference>
<dbReference type="GO" id="GO:0030134">
    <property type="term" value="C:COPII-coated ER to Golgi transport vesicle"/>
    <property type="evidence" value="ECO:0007669"/>
    <property type="project" value="TreeGrafter"/>
</dbReference>
<accession>A0AAW1R9R6</accession>
<organism evidence="10 11">
    <name type="scientific">Elliptochloris bilobata</name>
    <dbReference type="NCBI Taxonomy" id="381761"/>
    <lineage>
        <taxon>Eukaryota</taxon>
        <taxon>Viridiplantae</taxon>
        <taxon>Chlorophyta</taxon>
        <taxon>core chlorophytes</taxon>
        <taxon>Trebouxiophyceae</taxon>
        <taxon>Trebouxiophyceae incertae sedis</taxon>
        <taxon>Elliptochloris clade</taxon>
        <taxon>Elliptochloris</taxon>
    </lineage>
</organism>
<keyword evidence="4" id="KW-0653">Protein transport</keyword>
<evidence type="ECO:0008006" key="12">
    <source>
        <dbReference type="Google" id="ProtNLM"/>
    </source>
</evidence>
<dbReference type="GO" id="GO:0006888">
    <property type="term" value="P:endoplasmic reticulum to Golgi vesicle-mediated transport"/>
    <property type="evidence" value="ECO:0007669"/>
    <property type="project" value="TreeGrafter"/>
</dbReference>
<name>A0AAW1R9R6_9CHLO</name>
<dbReference type="AlphaFoldDB" id="A0AAW1R9R6"/>
<evidence type="ECO:0000256" key="6">
    <source>
        <dbReference type="ARBA" id="ARBA00023136"/>
    </source>
</evidence>
<dbReference type="PANTHER" id="PTHR15858:SF0">
    <property type="entry name" value="IMMEDIATE EARLY RESPONSE 3-INTERACTING PROTEIN 1"/>
    <property type="match status" value="1"/>
</dbReference>
<sequence>MLGLWTLAQAGVMFANGLAVLNNERFLEKIGWGYSQLHGGNGIGPSPGAFKQQTIGLLHAMTYMRLPLIVVNVLLVFIKLLFG</sequence>
<reference evidence="10 11" key="1">
    <citation type="journal article" date="2024" name="Nat. Commun.">
        <title>Phylogenomics reveals the evolutionary origins of lichenization in chlorophyte algae.</title>
        <authorList>
            <person name="Puginier C."/>
            <person name="Libourel C."/>
            <person name="Otte J."/>
            <person name="Skaloud P."/>
            <person name="Haon M."/>
            <person name="Grisel S."/>
            <person name="Petersen M."/>
            <person name="Berrin J.G."/>
            <person name="Delaux P.M."/>
            <person name="Dal Grande F."/>
            <person name="Keller J."/>
        </authorList>
    </citation>
    <scope>NUCLEOTIDE SEQUENCE [LARGE SCALE GENOMIC DNA]</scope>
    <source>
        <strain evidence="10 11">SAG 245.80</strain>
    </source>
</reference>